<dbReference type="Gene3D" id="1.20.1250.20">
    <property type="entry name" value="MFS general substrate transporter like domains"/>
    <property type="match status" value="2"/>
</dbReference>
<feature type="transmembrane region" description="Helical" evidence="5">
    <location>
        <begin position="239"/>
        <end position="262"/>
    </location>
</feature>
<feature type="transmembrane region" description="Helical" evidence="5">
    <location>
        <begin position="449"/>
        <end position="471"/>
    </location>
</feature>
<dbReference type="PANTHER" id="PTHR11360">
    <property type="entry name" value="MONOCARBOXYLATE TRANSPORTER"/>
    <property type="match status" value="1"/>
</dbReference>
<dbReference type="InterPro" id="IPR020846">
    <property type="entry name" value="MFS_dom"/>
</dbReference>
<dbReference type="OrthoDB" id="6499973at2759"/>
<dbReference type="AlphaFoldDB" id="A0A8H5XQF2"/>
<accession>A0A8H5XQF2</accession>
<feature type="domain" description="Major facilitator superfamily (MFS) profile" evidence="6">
    <location>
        <begin position="79"/>
        <end position="477"/>
    </location>
</feature>
<evidence type="ECO:0000259" key="6">
    <source>
        <dbReference type="PROSITE" id="PS50850"/>
    </source>
</evidence>
<dbReference type="PROSITE" id="PS50850">
    <property type="entry name" value="MFS"/>
    <property type="match status" value="1"/>
</dbReference>
<feature type="transmembrane region" description="Helical" evidence="5">
    <location>
        <begin position="172"/>
        <end position="195"/>
    </location>
</feature>
<comment type="subcellular location">
    <subcellularLocation>
        <location evidence="1">Membrane</location>
        <topology evidence="1">Multi-pass membrane protein</topology>
    </subcellularLocation>
</comment>
<sequence length="482" mass="52384">MVRQHDTDSFDLEKPPSINFETAFPYVDLSLEDGIEDTDRQDTNSPVPNRPSPTRPLSPLRPLSHRSEPFVIDHESEWRAWLCVFGSFLFLVCSAGFNGSIGTIQSYFSDNQLKHNTNSQIGWILGVYLFLACIPSFLYGNLLDRYGPRLLSALGGILSTATFLIMGQCKTYWQFMLAFCVFGSIGTGINCTVAVGVVGKLFVRRRGLAMGVAVTGASLGSTIFPLVLHSTFEHLDWVWSMRIVAIVIASSTSIGFLCFLPFERLTLGTDNFDPFGTPGSAFNLSAWKSQSFIFVSLSIFLMEFVNCGISGLLPAISRNVGFTANDGFILLSVIGGTSCVSRLTMGISSYRLGGINTMVGTIVLMAVLMSAIFIPFTTSGRPLLYAFAAFWGLLCGSFYTVAPICVGKTCDPKDYARYYGSTNLLVGVALLIANPLSGIMLEKAGAKPLAFLYLGIILAAVVSITVARGLVIGSFTRLRERI</sequence>
<feature type="region of interest" description="Disordered" evidence="4">
    <location>
        <begin position="37"/>
        <end position="61"/>
    </location>
</feature>
<evidence type="ECO:0000313" key="7">
    <source>
        <dbReference type="EMBL" id="KAF5697592.1"/>
    </source>
</evidence>
<feature type="transmembrane region" description="Helical" evidence="5">
    <location>
        <begin position="328"/>
        <end position="345"/>
    </location>
</feature>
<feature type="transmembrane region" description="Helical" evidence="5">
    <location>
        <begin position="121"/>
        <end position="143"/>
    </location>
</feature>
<organism evidence="7 8">
    <name type="scientific">Fusarium mundagurra</name>
    <dbReference type="NCBI Taxonomy" id="1567541"/>
    <lineage>
        <taxon>Eukaryota</taxon>
        <taxon>Fungi</taxon>
        <taxon>Dikarya</taxon>
        <taxon>Ascomycota</taxon>
        <taxon>Pezizomycotina</taxon>
        <taxon>Sordariomycetes</taxon>
        <taxon>Hypocreomycetidae</taxon>
        <taxon>Hypocreales</taxon>
        <taxon>Nectriaceae</taxon>
        <taxon>Fusarium</taxon>
        <taxon>Fusarium fujikuroi species complex</taxon>
    </lineage>
</organism>
<dbReference type="InterPro" id="IPR011701">
    <property type="entry name" value="MFS"/>
</dbReference>
<dbReference type="InterPro" id="IPR036259">
    <property type="entry name" value="MFS_trans_sf"/>
</dbReference>
<dbReference type="InterPro" id="IPR050327">
    <property type="entry name" value="Proton-linked_MCT"/>
</dbReference>
<evidence type="ECO:0000256" key="5">
    <source>
        <dbReference type="SAM" id="Phobius"/>
    </source>
</evidence>
<keyword evidence="8" id="KW-1185">Reference proteome</keyword>
<keyword evidence="5" id="KW-1133">Transmembrane helix</keyword>
<proteinExistence type="inferred from homology"/>
<feature type="transmembrane region" description="Helical" evidence="5">
    <location>
        <begin position="207"/>
        <end position="227"/>
    </location>
</feature>
<dbReference type="Proteomes" id="UP000544331">
    <property type="component" value="Unassembled WGS sequence"/>
</dbReference>
<evidence type="ECO:0000256" key="2">
    <source>
        <dbReference type="ARBA" id="ARBA00006727"/>
    </source>
</evidence>
<comment type="caution">
    <text evidence="7">The sequence shown here is derived from an EMBL/GenBank/DDBJ whole genome shotgun (WGS) entry which is preliminary data.</text>
</comment>
<reference evidence="7 8" key="1">
    <citation type="submission" date="2020-05" db="EMBL/GenBank/DDBJ databases">
        <title>Identification and distribution of gene clusters putatively required for synthesis of sphingolipid metabolism inhibitors in phylogenetically diverse species of the filamentous fungus Fusarium.</title>
        <authorList>
            <person name="Kim H.-S."/>
            <person name="Busman M."/>
            <person name="Brown D.W."/>
            <person name="Divon H."/>
            <person name="Uhlig S."/>
            <person name="Proctor R.H."/>
        </authorList>
    </citation>
    <scope>NUCLEOTIDE SEQUENCE [LARGE SCALE GENOMIC DNA]</scope>
    <source>
        <strain evidence="7 8">NRRL 66235</strain>
    </source>
</reference>
<evidence type="ECO:0000256" key="3">
    <source>
        <dbReference type="ARBA" id="ARBA00023180"/>
    </source>
</evidence>
<protein>
    <submittedName>
        <fullName evidence="7">Monocarboxylate transporter 2</fullName>
    </submittedName>
</protein>
<dbReference type="Pfam" id="PF07690">
    <property type="entry name" value="MFS_1"/>
    <property type="match status" value="1"/>
</dbReference>
<keyword evidence="5" id="KW-0812">Transmembrane</keyword>
<evidence type="ECO:0000256" key="4">
    <source>
        <dbReference type="SAM" id="MobiDB-lite"/>
    </source>
</evidence>
<comment type="similarity">
    <text evidence="2">Belongs to the major facilitator superfamily. Monocarboxylate porter (TC 2.A.1.13) family.</text>
</comment>
<dbReference type="GO" id="GO:0016020">
    <property type="term" value="C:membrane"/>
    <property type="evidence" value="ECO:0007669"/>
    <property type="project" value="UniProtKB-SubCell"/>
</dbReference>
<feature type="transmembrane region" description="Helical" evidence="5">
    <location>
        <begin position="150"/>
        <end position="166"/>
    </location>
</feature>
<dbReference type="PANTHER" id="PTHR11360:SF230">
    <property type="entry name" value="MONOCARBOXYLATE TRANSPORTER, PUTATIVE (AFU_ORTHOLOGUE AFUA_2G12790)-RELATED"/>
    <property type="match status" value="1"/>
</dbReference>
<feature type="transmembrane region" description="Helical" evidence="5">
    <location>
        <begin position="383"/>
        <end position="406"/>
    </location>
</feature>
<gene>
    <name evidence="7" type="ORF">FMUND_15359</name>
</gene>
<feature type="transmembrane region" description="Helical" evidence="5">
    <location>
        <begin position="292"/>
        <end position="316"/>
    </location>
</feature>
<feature type="transmembrane region" description="Helical" evidence="5">
    <location>
        <begin position="80"/>
        <end position="101"/>
    </location>
</feature>
<evidence type="ECO:0000313" key="8">
    <source>
        <dbReference type="Proteomes" id="UP000544331"/>
    </source>
</evidence>
<feature type="transmembrane region" description="Helical" evidence="5">
    <location>
        <begin position="357"/>
        <end position="377"/>
    </location>
</feature>
<dbReference type="GO" id="GO:0022857">
    <property type="term" value="F:transmembrane transporter activity"/>
    <property type="evidence" value="ECO:0007669"/>
    <property type="project" value="InterPro"/>
</dbReference>
<keyword evidence="3" id="KW-0325">Glycoprotein</keyword>
<feature type="transmembrane region" description="Helical" evidence="5">
    <location>
        <begin position="418"/>
        <end position="437"/>
    </location>
</feature>
<dbReference type="EMBL" id="JAAOAN010001002">
    <property type="protein sequence ID" value="KAF5697592.1"/>
    <property type="molecule type" value="Genomic_DNA"/>
</dbReference>
<keyword evidence="5" id="KW-0472">Membrane</keyword>
<evidence type="ECO:0000256" key="1">
    <source>
        <dbReference type="ARBA" id="ARBA00004141"/>
    </source>
</evidence>
<dbReference type="SUPFAM" id="SSF103473">
    <property type="entry name" value="MFS general substrate transporter"/>
    <property type="match status" value="1"/>
</dbReference>
<name>A0A8H5XQF2_9HYPO</name>